<keyword evidence="1" id="KW-0812">Transmembrane</keyword>
<gene>
    <name evidence="2" type="ORF">ACFPYN_09360</name>
</gene>
<keyword evidence="1" id="KW-1133">Transmembrane helix</keyword>
<proteinExistence type="predicted"/>
<organism evidence="2 3">
    <name type="scientific">Paenisporosarcina macmurdoensis</name>
    <dbReference type="NCBI Taxonomy" id="212659"/>
    <lineage>
        <taxon>Bacteria</taxon>
        <taxon>Bacillati</taxon>
        <taxon>Bacillota</taxon>
        <taxon>Bacilli</taxon>
        <taxon>Bacillales</taxon>
        <taxon>Caryophanaceae</taxon>
        <taxon>Paenisporosarcina</taxon>
    </lineage>
</organism>
<reference evidence="3" key="1">
    <citation type="journal article" date="2019" name="Int. J. Syst. Evol. Microbiol.">
        <title>The Global Catalogue of Microorganisms (GCM) 10K type strain sequencing project: providing services to taxonomists for standard genome sequencing and annotation.</title>
        <authorList>
            <consortium name="The Broad Institute Genomics Platform"/>
            <consortium name="The Broad Institute Genome Sequencing Center for Infectious Disease"/>
            <person name="Wu L."/>
            <person name="Ma J."/>
        </authorList>
    </citation>
    <scope>NUCLEOTIDE SEQUENCE [LARGE SCALE GENOMIC DNA]</scope>
    <source>
        <strain evidence="3">CCUG 54527</strain>
    </source>
</reference>
<accession>A0ABW1L833</accession>
<evidence type="ECO:0000313" key="3">
    <source>
        <dbReference type="Proteomes" id="UP001596170"/>
    </source>
</evidence>
<dbReference type="Pfam" id="PF09960">
    <property type="entry name" value="DUF2194"/>
    <property type="match status" value="1"/>
</dbReference>
<name>A0ABW1L833_9BACL</name>
<dbReference type="RefSeq" id="WP_377733750.1">
    <property type="nucleotide sequence ID" value="NZ_JBHSRI010000012.1"/>
</dbReference>
<keyword evidence="1" id="KW-0472">Membrane</keyword>
<sequence>MNSKFNIEKNIYFMAIFIALIGLFLIVIRSDRFLEFRYFTDSANAQVLSQSTEKLNELYERPSFLMLVHEDDQSLATSIKGMLERLDKEVIEQSIEEPLSLTANYNGIIIATENLDALPDKELLIEYATSGGSIFFATRPSPGPSLSSLYQQLGIVEIGNFIENNGIELSHSFFDSSFSQSFLSQQIRNSSLAVRLDVKTRLYANASDGTPLLWTVPLGSGKIIVFNGSMFSNSAQGALFIKGVQLMLPTFIYPVMNAKVTALEGFPFPIASGRHEDGVTNEEYYRQNFWPNMERLEAKYDLNYTASYVATFEDDVIDFNSNDLSSSQENTDFYGRELIRMGGELAIQGYNHFPINRLAEEEILSQMQNVAQRINHALPNYQVQSYIPVKQSTPLDPVPTMQLVLPELQAVLVNVDHPTMQVDGVAVLPKTMSGFTSTEFTDWLVFNQVAISGYFSQSIMPQSFLTNTSLEADMQDFGAFQKQLKKDVPWLRGMTLSSAAETVKHYTFSHIYEEPTENGITFHLDSLSQPSYFYFSTERSITDTKNCEIQKIGEDLYLVEVNDLTFEIGLDG</sequence>
<evidence type="ECO:0000256" key="1">
    <source>
        <dbReference type="SAM" id="Phobius"/>
    </source>
</evidence>
<dbReference type="Proteomes" id="UP001596170">
    <property type="component" value="Unassembled WGS sequence"/>
</dbReference>
<evidence type="ECO:0000313" key="2">
    <source>
        <dbReference type="EMBL" id="MFC6039626.1"/>
    </source>
</evidence>
<protein>
    <submittedName>
        <fullName evidence="2">DUF2194 domain-containing protein</fullName>
    </submittedName>
</protein>
<keyword evidence="3" id="KW-1185">Reference proteome</keyword>
<dbReference type="InterPro" id="IPR018695">
    <property type="entry name" value="DUF2194"/>
</dbReference>
<feature type="transmembrane region" description="Helical" evidence="1">
    <location>
        <begin position="12"/>
        <end position="28"/>
    </location>
</feature>
<comment type="caution">
    <text evidence="2">The sequence shown here is derived from an EMBL/GenBank/DDBJ whole genome shotgun (WGS) entry which is preliminary data.</text>
</comment>
<dbReference type="EMBL" id="JBHSRI010000012">
    <property type="protein sequence ID" value="MFC6039626.1"/>
    <property type="molecule type" value="Genomic_DNA"/>
</dbReference>